<keyword evidence="5" id="KW-0539">Nucleus</keyword>
<reference evidence="8 9" key="1">
    <citation type="submission" date="2014-09" db="EMBL/GenBank/DDBJ databases">
        <authorList>
            <person name="Magalhaes I.L.F."/>
            <person name="Oliveira U."/>
            <person name="Santos F.R."/>
            <person name="Vidigal T.H.D.A."/>
            <person name="Brescovit A.D."/>
            <person name="Santos A.J."/>
        </authorList>
    </citation>
    <scope>NUCLEOTIDE SEQUENCE [LARGE SCALE GENOMIC DNA]</scope>
</reference>
<dbReference type="AlphaFoldDB" id="A0A0P1BNI3"/>
<feature type="compositionally biased region" description="Polar residues" evidence="7">
    <location>
        <begin position="1"/>
        <end position="14"/>
    </location>
</feature>
<dbReference type="GO" id="GO:0005634">
    <property type="term" value="C:nucleus"/>
    <property type="evidence" value="ECO:0007669"/>
    <property type="project" value="UniProtKB-SubCell"/>
</dbReference>
<proteinExistence type="inferred from homology"/>
<dbReference type="STRING" id="401625.A0A0P1BNI3"/>
<dbReference type="GO" id="GO:0031515">
    <property type="term" value="C:tRNA (m1A) methyltransferase complex"/>
    <property type="evidence" value="ECO:0007669"/>
    <property type="project" value="InterPro"/>
</dbReference>
<evidence type="ECO:0000256" key="1">
    <source>
        <dbReference type="ARBA" id="ARBA00004123"/>
    </source>
</evidence>
<keyword evidence="8" id="KW-0489">Methyltransferase</keyword>
<comment type="subcellular location">
    <subcellularLocation>
        <location evidence="1">Nucleus</location>
    </subcellularLocation>
</comment>
<keyword evidence="4" id="KW-0819">tRNA processing</keyword>
<feature type="compositionally biased region" description="Acidic residues" evidence="7">
    <location>
        <begin position="134"/>
        <end position="146"/>
    </location>
</feature>
<keyword evidence="8" id="KW-0808">Transferase</keyword>
<evidence type="ECO:0000256" key="7">
    <source>
        <dbReference type="SAM" id="MobiDB-lite"/>
    </source>
</evidence>
<keyword evidence="9" id="KW-1185">Reference proteome</keyword>
<dbReference type="Pfam" id="PF04189">
    <property type="entry name" value="Gcd10p"/>
    <property type="match status" value="1"/>
</dbReference>
<dbReference type="EMBL" id="CCYA01000269">
    <property type="protein sequence ID" value="CEH17993.1"/>
    <property type="molecule type" value="Genomic_DNA"/>
</dbReference>
<evidence type="ECO:0000256" key="2">
    <source>
        <dbReference type="ARBA" id="ARBA00008320"/>
    </source>
</evidence>
<evidence type="ECO:0000313" key="8">
    <source>
        <dbReference type="EMBL" id="CEH17993.1"/>
    </source>
</evidence>
<sequence length="492" mass="52630">MSNSKEGLQSSAASGSVLHVDQNGKHRQSHRKITRKSAPFTTSERLTHIPSGKPVLLKLPSGHLKSVVLQAAAEGGVREGDDLISLGKFGVFRGSQIVGLPFGHSFEIVGGDKGGPSRTNANGGVLGKRKAGDEEQDLLDQSEEDVRDGSAGPTSSTEPPKGGGAKGKQGKASKEAGLPTPGQLRVVIEAPGAEAIEETDATNELYADGDPDSAYAQTAQLLTTIDISALKDAGVDGKTIIQQATEGNINFAQKTAFSQAKYRKRKESKHMRIFTPLAPTPSIMAAHNAERSAEKMRGLREDSIAQMLSFANVAAGGRYLIVDGVGGALTGSVLERLGGEGRVLVIGDNESPPAFESLAQLNLEEEHLSILRSLHWAATEIGWEPQSEIDGQHEEYQETRQELLDGDWDGLLVACPYETISVLQRLIPHLGGSASIAVHSPFVQPLIEASARLRYIPELINVLITEPCLREYQMADGQLPNRTSIRHVKTSI</sequence>
<dbReference type="InterPro" id="IPR017423">
    <property type="entry name" value="TRM6"/>
</dbReference>
<feature type="region of interest" description="Disordered" evidence="7">
    <location>
        <begin position="1"/>
        <end position="42"/>
    </location>
</feature>
<dbReference type="PANTHER" id="PTHR12945:SF0">
    <property type="entry name" value="TRNA (ADENINE(58)-N(1))-METHYLTRANSFERASE NON-CATALYTIC SUBUNIT TRM6"/>
    <property type="match status" value="1"/>
</dbReference>
<dbReference type="Proteomes" id="UP000054845">
    <property type="component" value="Unassembled WGS sequence"/>
</dbReference>
<name>A0A0P1BNI3_9BASI</name>
<evidence type="ECO:0000256" key="5">
    <source>
        <dbReference type="ARBA" id="ARBA00023242"/>
    </source>
</evidence>
<organism evidence="8 9">
    <name type="scientific">Ceraceosorus bombacis</name>
    <dbReference type="NCBI Taxonomy" id="401625"/>
    <lineage>
        <taxon>Eukaryota</taxon>
        <taxon>Fungi</taxon>
        <taxon>Dikarya</taxon>
        <taxon>Basidiomycota</taxon>
        <taxon>Ustilaginomycotina</taxon>
        <taxon>Exobasidiomycetes</taxon>
        <taxon>Ceraceosorales</taxon>
        <taxon>Ceraceosoraceae</taxon>
        <taxon>Ceraceosorus</taxon>
    </lineage>
</organism>
<evidence type="ECO:0000313" key="9">
    <source>
        <dbReference type="Proteomes" id="UP000054845"/>
    </source>
</evidence>
<protein>
    <recommendedName>
        <fullName evidence="3">tRNA (adenine(58)-N(1))-methyltransferase non-catalytic subunit TRM6</fullName>
    </recommendedName>
    <alternativeName>
        <fullName evidence="6">tRNA(m1A58)-methyltransferase subunit TRM6</fullName>
    </alternativeName>
</protein>
<evidence type="ECO:0000256" key="3">
    <source>
        <dbReference type="ARBA" id="ARBA00021704"/>
    </source>
</evidence>
<comment type="similarity">
    <text evidence="2">Belongs to the TRM6/GCD10 family.</text>
</comment>
<dbReference type="PANTHER" id="PTHR12945">
    <property type="entry name" value="TRANSLATION INITIATION FACTOR EIF3-RELATED"/>
    <property type="match status" value="1"/>
</dbReference>
<accession>A0A0P1BNI3</accession>
<dbReference type="OrthoDB" id="10254665at2759"/>
<evidence type="ECO:0000256" key="4">
    <source>
        <dbReference type="ARBA" id="ARBA00022694"/>
    </source>
</evidence>
<feature type="region of interest" description="Disordered" evidence="7">
    <location>
        <begin position="109"/>
        <end position="181"/>
    </location>
</feature>
<dbReference type="GO" id="GO:0008168">
    <property type="term" value="F:methyltransferase activity"/>
    <property type="evidence" value="ECO:0007669"/>
    <property type="project" value="UniProtKB-KW"/>
</dbReference>
<evidence type="ECO:0000256" key="6">
    <source>
        <dbReference type="ARBA" id="ARBA00032319"/>
    </source>
</evidence>
<dbReference type="GO" id="GO:0030488">
    <property type="term" value="P:tRNA methylation"/>
    <property type="evidence" value="ECO:0007669"/>
    <property type="project" value="InterPro"/>
</dbReference>
<feature type="compositionally biased region" description="Basic residues" evidence="7">
    <location>
        <begin position="25"/>
        <end position="35"/>
    </location>
</feature>